<dbReference type="EMBL" id="BCTB01000009">
    <property type="protein sequence ID" value="GAT14587.1"/>
    <property type="molecule type" value="Genomic_DNA"/>
</dbReference>
<proteinExistence type="predicted"/>
<evidence type="ECO:0000313" key="2">
    <source>
        <dbReference type="Proteomes" id="UP000069654"/>
    </source>
</evidence>
<dbReference type="RefSeq" id="WP_003924111.1">
    <property type="nucleotide sequence ID" value="NZ_BCTB01000009.1"/>
</dbReference>
<dbReference type="Proteomes" id="UP000069654">
    <property type="component" value="Unassembled WGS sequence"/>
</dbReference>
<evidence type="ECO:0008006" key="3">
    <source>
        <dbReference type="Google" id="ProtNLM"/>
    </source>
</evidence>
<sequence length="284" mass="31690">MREVFIGSAALRGGGLTRGRLRWNYRAMYPDVYVAKDRPPTLRQFIVGAWLWSGREGVITGRAAAALHGAKYVDDATPIELIWKAGRPPPRIIVRNERLDAADVTTVDDMLVTTPARTAFDLARHLPRDAAVRHLDALAGATGVCAADVLPLADRYRRARGLPRARVALDLMDGGAQSPRETRLRLILVDDGLPRPRTQIGVSDGVNEAFIDMGWDEPMVGLDYEGAHHSADRRQYVHDIGRAELIVGQGWLDIRVVAEHSRRFILHRTREAFARRGWHLPKPV</sequence>
<dbReference type="STRING" id="1797.RMCT_1557"/>
<reference evidence="2" key="2">
    <citation type="submission" date="2016-02" db="EMBL/GenBank/DDBJ databases">
        <title>Draft genome sequence of five rapidly growing Mycobacterium species.</title>
        <authorList>
            <person name="Katahira K."/>
            <person name="Gotou Y."/>
            <person name="Iida K."/>
            <person name="Ogura Y."/>
            <person name="Hayashi T."/>
        </authorList>
    </citation>
    <scope>NUCLEOTIDE SEQUENCE [LARGE SCALE GENOMIC DNA]</scope>
    <source>
        <strain evidence="2">JCM6362</strain>
    </source>
</reference>
<gene>
    <name evidence="1" type="ORF">RMCT_1557</name>
</gene>
<protein>
    <recommendedName>
        <fullName evidence="3">Cullin, a subunit of E3 ubiquitin ligase</fullName>
    </recommendedName>
</protein>
<accession>A0A100XDF5</accession>
<evidence type="ECO:0000313" key="1">
    <source>
        <dbReference type="EMBL" id="GAT14587.1"/>
    </source>
</evidence>
<reference evidence="1 2" key="1">
    <citation type="journal article" date="2016" name="Genome Announc.">
        <title>Draft Genome Sequences of Five Rapidly Growing Mycobacterium Species, M. thermoresistibile, M. fortuitum subsp. acetamidolyticum, M. canariasense, M. brisbanense, and M. novocastrense.</title>
        <authorList>
            <person name="Katahira K."/>
            <person name="Ogura Y."/>
            <person name="Gotoh Y."/>
            <person name="Hayashi T."/>
        </authorList>
    </citation>
    <scope>NUCLEOTIDE SEQUENCE [LARGE SCALE GENOMIC DNA]</scope>
    <source>
        <strain evidence="1 2">JCM6362</strain>
    </source>
</reference>
<dbReference type="AlphaFoldDB" id="A0A100XDF5"/>
<name>A0A100XDF5_MYCTH</name>
<dbReference type="OrthoDB" id="4696350at2"/>
<organism evidence="1 2">
    <name type="scientific">Mycolicibacterium thermoresistibile</name>
    <name type="common">Mycobacterium thermoresistibile</name>
    <dbReference type="NCBI Taxonomy" id="1797"/>
    <lineage>
        <taxon>Bacteria</taxon>
        <taxon>Bacillati</taxon>
        <taxon>Actinomycetota</taxon>
        <taxon>Actinomycetes</taxon>
        <taxon>Mycobacteriales</taxon>
        <taxon>Mycobacteriaceae</taxon>
        <taxon>Mycolicibacterium</taxon>
    </lineage>
</organism>
<dbReference type="OMA" id="ALRWNYR"/>
<comment type="caution">
    <text evidence="1">The sequence shown here is derived from an EMBL/GenBank/DDBJ whole genome shotgun (WGS) entry which is preliminary data.</text>
</comment>